<dbReference type="EMBL" id="CALNXK010000051">
    <property type="protein sequence ID" value="CAH3132663.1"/>
    <property type="molecule type" value="Genomic_DNA"/>
</dbReference>
<keyword evidence="3" id="KW-1185">Reference proteome</keyword>
<dbReference type="Pfam" id="PF13181">
    <property type="entry name" value="TPR_8"/>
    <property type="match status" value="1"/>
</dbReference>
<keyword evidence="1" id="KW-0802">TPR repeat</keyword>
<accession>A0ABN8P8G8</accession>
<dbReference type="SMART" id="SM00028">
    <property type="entry name" value="TPR"/>
    <property type="match status" value="5"/>
</dbReference>
<dbReference type="PROSITE" id="PS50005">
    <property type="entry name" value="TPR"/>
    <property type="match status" value="1"/>
</dbReference>
<name>A0ABN8P8G8_9CNID</name>
<protein>
    <submittedName>
        <fullName evidence="2">Uncharacterized protein</fullName>
    </submittedName>
</protein>
<dbReference type="InterPro" id="IPR019734">
    <property type="entry name" value="TPR_rpt"/>
</dbReference>
<gene>
    <name evidence="2" type="ORF">PLOB_00036058</name>
</gene>
<dbReference type="SUPFAM" id="SSF48452">
    <property type="entry name" value="TPR-like"/>
    <property type="match status" value="2"/>
</dbReference>
<dbReference type="InterPro" id="IPR011990">
    <property type="entry name" value="TPR-like_helical_dom_sf"/>
</dbReference>
<dbReference type="Proteomes" id="UP001159405">
    <property type="component" value="Unassembled WGS sequence"/>
</dbReference>
<evidence type="ECO:0000313" key="2">
    <source>
        <dbReference type="EMBL" id="CAH3132663.1"/>
    </source>
</evidence>
<dbReference type="Gene3D" id="1.25.40.10">
    <property type="entry name" value="Tetratricopeptide repeat domain"/>
    <property type="match status" value="2"/>
</dbReference>
<evidence type="ECO:0000313" key="3">
    <source>
        <dbReference type="Proteomes" id="UP001159405"/>
    </source>
</evidence>
<dbReference type="Pfam" id="PF13424">
    <property type="entry name" value="TPR_12"/>
    <property type="match status" value="2"/>
</dbReference>
<reference evidence="2 3" key="1">
    <citation type="submission" date="2022-05" db="EMBL/GenBank/DDBJ databases">
        <authorList>
            <consortium name="Genoscope - CEA"/>
            <person name="William W."/>
        </authorList>
    </citation>
    <scope>NUCLEOTIDE SEQUENCE [LARGE SCALE GENOMIC DNA]</scope>
</reference>
<comment type="caution">
    <text evidence="2">The sequence shown here is derived from an EMBL/GenBank/DDBJ whole genome shotgun (WGS) entry which is preliminary data.</text>
</comment>
<dbReference type="PROSITE" id="PS50293">
    <property type="entry name" value="TPR_REGION"/>
    <property type="match status" value="1"/>
</dbReference>
<dbReference type="PANTHER" id="PTHR10098:SF108">
    <property type="entry name" value="TETRATRICOPEPTIDE REPEAT PROTEIN 28"/>
    <property type="match status" value="1"/>
</dbReference>
<dbReference type="PANTHER" id="PTHR10098">
    <property type="entry name" value="RAPSYN-RELATED"/>
    <property type="match status" value="1"/>
</dbReference>
<proteinExistence type="predicted"/>
<organism evidence="2 3">
    <name type="scientific">Porites lobata</name>
    <dbReference type="NCBI Taxonomy" id="104759"/>
    <lineage>
        <taxon>Eukaryota</taxon>
        <taxon>Metazoa</taxon>
        <taxon>Cnidaria</taxon>
        <taxon>Anthozoa</taxon>
        <taxon>Hexacorallia</taxon>
        <taxon>Scleractinia</taxon>
        <taxon>Fungiina</taxon>
        <taxon>Poritidae</taxon>
        <taxon>Porites</taxon>
    </lineage>
</organism>
<feature type="repeat" description="TPR" evidence="1">
    <location>
        <begin position="138"/>
        <end position="171"/>
    </location>
</feature>
<sequence length="458" mass="50947">MVEVQEALVIGYLVATLLLNSSRIRKGYLSVNDFANAVECGRELLVFANETGDRNQEGMVYFKLGKLHYLNCKYQEAKSFFEKAGNINIAAGSAVSEGSCYLNLRAVLNSLSENFEAKECLEKALAIAEKLNNGRGESRSYGSLGNVFNSLGEYAKAKKYYEKALALRQKTGFKENEALCYANLGSVCNFLRQHDNAKEHLESGDRKSQAFCFKNLRNLLKSHDNAKAKEYYKKAPAITNDIGDKNCFSDPRGEYVKAKDYFEKALAIAKETGYKKTEATSSLSLGISLKSVGEYSKSEKHLEKALRMTKKKWAPGMNYCVNSFRKPSISSKNYDKAKEYLEQAVLITEQIGDINGVVSFLESQLVFEGKIEKASSYLLASNIAKFENVGSSLKGNIESQLKISLFDQHVLEYCSPSALFCSRNNCVKGLHVVELGRARALADSMSCSSVLRKKRSIC</sequence>
<evidence type="ECO:0000256" key="1">
    <source>
        <dbReference type="PROSITE-ProRule" id="PRU00339"/>
    </source>
</evidence>